<dbReference type="InterPro" id="IPR052891">
    <property type="entry name" value="DNA-3mA_glycosylase"/>
</dbReference>
<dbReference type="EMBL" id="AZFF01000010">
    <property type="protein sequence ID" value="KRL54207.1"/>
    <property type="molecule type" value="Genomic_DNA"/>
</dbReference>
<feature type="binding site" evidence="1">
    <location>
        <position position="18"/>
    </location>
    <ligand>
        <name>Zn(2+)</name>
        <dbReference type="ChEBI" id="CHEBI:29105"/>
    </ligand>
</feature>
<keyword evidence="1" id="KW-0862">Zinc</keyword>
<dbReference type="PANTHER" id="PTHR30037:SF4">
    <property type="entry name" value="DNA-3-METHYLADENINE GLYCOSYLASE I"/>
    <property type="match status" value="1"/>
</dbReference>
<dbReference type="InterPro" id="IPR005019">
    <property type="entry name" value="Adenine_glyco"/>
</dbReference>
<accession>A0A0R1RB00</accession>
<dbReference type="Pfam" id="PF03352">
    <property type="entry name" value="Adenine_glyco"/>
    <property type="match status" value="1"/>
</dbReference>
<evidence type="ECO:0000256" key="1">
    <source>
        <dbReference type="PIRSR" id="PIRSR605019-1"/>
    </source>
</evidence>
<dbReference type="SUPFAM" id="SSF48150">
    <property type="entry name" value="DNA-glycosylase"/>
    <property type="match status" value="1"/>
</dbReference>
<dbReference type="AlphaFoldDB" id="A0A0R1RB00"/>
<dbReference type="PATRIC" id="fig|1114972.6.peg.609"/>
<dbReference type="Gene3D" id="1.10.340.30">
    <property type="entry name" value="Hypothetical protein, domain 2"/>
    <property type="match status" value="1"/>
</dbReference>
<evidence type="ECO:0008006" key="4">
    <source>
        <dbReference type="Google" id="ProtNLM"/>
    </source>
</evidence>
<dbReference type="RefSeq" id="WP_017261231.1">
    <property type="nucleotide sequence ID" value="NZ_AUAW01000011.1"/>
</dbReference>
<sequence>MQQRCGWADRNELVMNYHDSEWGVPVYEDQLLFELLSLEVFQAGLTWSLILSRRSALKKGLANFDIDQLAGFSIADTQLLLTDPAMIRNRRKIENVVHNARQWQQQQLGEVSPAEQLWALQRQQPLGLEKARNNLAKYTFIKQTTALFYEWGIKGVGPKTITSFLQAAGFINDHEDNCYRQKEIYLSVHTTGRI</sequence>
<feature type="binding site" evidence="1">
    <location>
        <position position="5"/>
    </location>
    <ligand>
        <name>Zn(2+)</name>
        <dbReference type="ChEBI" id="CHEBI:29105"/>
    </ligand>
</feature>
<dbReference type="STRING" id="1114972.FD35_GL000610"/>
<dbReference type="PANTHER" id="PTHR30037">
    <property type="entry name" value="DNA-3-METHYLADENINE GLYCOSYLASE 1"/>
    <property type="match status" value="1"/>
</dbReference>
<keyword evidence="3" id="KW-1185">Reference proteome</keyword>
<comment type="caution">
    <text evidence="2">The sequence shown here is derived from an EMBL/GenBank/DDBJ whole genome shotgun (WGS) entry which is preliminary data.</text>
</comment>
<dbReference type="GO" id="GO:0008725">
    <property type="term" value="F:DNA-3-methyladenine glycosylase activity"/>
    <property type="evidence" value="ECO:0007669"/>
    <property type="project" value="InterPro"/>
</dbReference>
<evidence type="ECO:0000313" key="2">
    <source>
        <dbReference type="EMBL" id="KRL54207.1"/>
    </source>
</evidence>
<dbReference type="InterPro" id="IPR011257">
    <property type="entry name" value="DNA_glycosylase"/>
</dbReference>
<dbReference type="OrthoDB" id="9807664at2"/>
<reference evidence="2 3" key="1">
    <citation type="journal article" date="2015" name="Genome Announc.">
        <title>Expanding the biotechnology potential of lactobacilli through comparative genomics of 213 strains and associated genera.</title>
        <authorList>
            <person name="Sun Z."/>
            <person name="Harris H.M."/>
            <person name="McCann A."/>
            <person name="Guo C."/>
            <person name="Argimon S."/>
            <person name="Zhang W."/>
            <person name="Yang X."/>
            <person name="Jeffery I.B."/>
            <person name="Cooney J.C."/>
            <person name="Kagawa T.F."/>
            <person name="Liu W."/>
            <person name="Song Y."/>
            <person name="Salvetti E."/>
            <person name="Wrobel A."/>
            <person name="Rasinkangas P."/>
            <person name="Parkhill J."/>
            <person name="Rea M.C."/>
            <person name="O'Sullivan O."/>
            <person name="Ritari J."/>
            <person name="Douillard F.P."/>
            <person name="Paul Ross R."/>
            <person name="Yang R."/>
            <person name="Briner A.E."/>
            <person name="Felis G.E."/>
            <person name="de Vos W.M."/>
            <person name="Barrangou R."/>
            <person name="Klaenhammer T.R."/>
            <person name="Caufield P.W."/>
            <person name="Cui Y."/>
            <person name="Zhang H."/>
            <person name="O'Toole P.W."/>
        </authorList>
    </citation>
    <scope>NUCLEOTIDE SEQUENCE [LARGE SCALE GENOMIC DNA]</scope>
    <source>
        <strain evidence="2 3">DSM 15814</strain>
    </source>
</reference>
<protein>
    <recommendedName>
        <fullName evidence="4">DNA-3-methyladenine glycosylase I</fullName>
    </recommendedName>
</protein>
<dbReference type="GO" id="GO:0006284">
    <property type="term" value="P:base-excision repair"/>
    <property type="evidence" value="ECO:0007669"/>
    <property type="project" value="InterPro"/>
</dbReference>
<organism evidence="2 3">
    <name type="scientific">Furfurilactobacillus rossiae DSM 15814</name>
    <dbReference type="NCBI Taxonomy" id="1114972"/>
    <lineage>
        <taxon>Bacteria</taxon>
        <taxon>Bacillati</taxon>
        <taxon>Bacillota</taxon>
        <taxon>Bacilli</taxon>
        <taxon>Lactobacillales</taxon>
        <taxon>Lactobacillaceae</taxon>
        <taxon>Furfurilactobacillus</taxon>
    </lineage>
</organism>
<keyword evidence="1" id="KW-0479">Metal-binding</keyword>
<feature type="binding site" evidence="1">
    <location>
        <position position="178"/>
    </location>
    <ligand>
        <name>Zn(2+)</name>
        <dbReference type="ChEBI" id="CHEBI:29105"/>
    </ligand>
</feature>
<dbReference type="GO" id="GO:0046872">
    <property type="term" value="F:metal ion binding"/>
    <property type="evidence" value="ECO:0007669"/>
    <property type="project" value="UniProtKB-KW"/>
</dbReference>
<dbReference type="eggNOG" id="COG2818">
    <property type="taxonomic scope" value="Bacteria"/>
</dbReference>
<evidence type="ECO:0000313" key="3">
    <source>
        <dbReference type="Proteomes" id="UP000051999"/>
    </source>
</evidence>
<feature type="binding site" evidence="1">
    <location>
        <position position="174"/>
    </location>
    <ligand>
        <name>Zn(2+)</name>
        <dbReference type="ChEBI" id="CHEBI:29105"/>
    </ligand>
</feature>
<dbReference type="Proteomes" id="UP000051999">
    <property type="component" value="Unassembled WGS sequence"/>
</dbReference>
<gene>
    <name evidence="2" type="ORF">FD35_GL000610</name>
</gene>
<name>A0A0R1RB00_9LACO</name>
<proteinExistence type="predicted"/>